<dbReference type="EMBL" id="AMQM01004277">
    <property type="status" value="NOT_ANNOTATED_CDS"/>
    <property type="molecule type" value="Genomic_DNA"/>
</dbReference>
<proteinExistence type="predicted"/>
<dbReference type="Proteomes" id="UP000015101">
    <property type="component" value="Unassembled WGS sequence"/>
</dbReference>
<evidence type="ECO:0000313" key="3">
    <source>
        <dbReference type="EMBL" id="ESO04222.1"/>
    </source>
</evidence>
<name>T1FT97_HELRO</name>
<reference evidence="3 5" key="2">
    <citation type="journal article" date="2013" name="Nature">
        <title>Insights into bilaterian evolution from three spiralian genomes.</title>
        <authorList>
            <person name="Simakov O."/>
            <person name="Marletaz F."/>
            <person name="Cho S.J."/>
            <person name="Edsinger-Gonzales E."/>
            <person name="Havlak P."/>
            <person name="Hellsten U."/>
            <person name="Kuo D.H."/>
            <person name="Larsson T."/>
            <person name="Lv J."/>
            <person name="Arendt D."/>
            <person name="Savage R."/>
            <person name="Osoegawa K."/>
            <person name="de Jong P."/>
            <person name="Grimwood J."/>
            <person name="Chapman J.A."/>
            <person name="Shapiro H."/>
            <person name="Aerts A."/>
            <person name="Otillar R.P."/>
            <person name="Terry A.Y."/>
            <person name="Boore J.L."/>
            <person name="Grigoriev I.V."/>
            <person name="Lindberg D.R."/>
            <person name="Seaver E.C."/>
            <person name="Weisblat D.A."/>
            <person name="Putnam N.H."/>
            <person name="Rokhsar D.S."/>
        </authorList>
    </citation>
    <scope>NUCLEOTIDE SEQUENCE</scope>
</reference>
<keyword evidence="2" id="KW-0812">Transmembrane</keyword>
<dbReference type="AlphaFoldDB" id="T1FT97"/>
<dbReference type="HOGENOM" id="CLU_850660_0_0_1"/>
<feature type="transmembrane region" description="Helical" evidence="2">
    <location>
        <begin position="16"/>
        <end position="36"/>
    </location>
</feature>
<feature type="region of interest" description="Disordered" evidence="1">
    <location>
        <begin position="59"/>
        <end position="234"/>
    </location>
</feature>
<dbReference type="GeneID" id="20212044"/>
<dbReference type="EMBL" id="KB096502">
    <property type="protein sequence ID" value="ESO04222.1"/>
    <property type="molecule type" value="Genomic_DNA"/>
</dbReference>
<keyword evidence="5" id="KW-1185">Reference proteome</keyword>
<dbReference type="InParanoid" id="T1FT97"/>
<dbReference type="CTD" id="20212044"/>
<gene>
    <name evidence="4" type="primary">20212044</name>
    <name evidence="3" type="ORF">HELRODRAFT_191751</name>
</gene>
<evidence type="ECO:0000256" key="1">
    <source>
        <dbReference type="SAM" id="MobiDB-lite"/>
    </source>
</evidence>
<evidence type="ECO:0000313" key="4">
    <source>
        <dbReference type="EnsemblMetazoa" id="HelroP191751"/>
    </source>
</evidence>
<evidence type="ECO:0000256" key="2">
    <source>
        <dbReference type="SAM" id="Phobius"/>
    </source>
</evidence>
<feature type="region of interest" description="Disordered" evidence="1">
    <location>
        <begin position="298"/>
        <end position="327"/>
    </location>
</feature>
<reference evidence="5" key="1">
    <citation type="submission" date="2012-12" db="EMBL/GenBank/DDBJ databases">
        <authorList>
            <person name="Hellsten U."/>
            <person name="Grimwood J."/>
            <person name="Chapman J.A."/>
            <person name="Shapiro H."/>
            <person name="Aerts A."/>
            <person name="Otillar R.P."/>
            <person name="Terry A.Y."/>
            <person name="Boore J.L."/>
            <person name="Simakov O."/>
            <person name="Marletaz F."/>
            <person name="Cho S.-J."/>
            <person name="Edsinger-Gonzales E."/>
            <person name="Havlak P."/>
            <person name="Kuo D.-H."/>
            <person name="Larsson T."/>
            <person name="Lv J."/>
            <person name="Arendt D."/>
            <person name="Savage R."/>
            <person name="Osoegawa K."/>
            <person name="de Jong P."/>
            <person name="Lindberg D.R."/>
            <person name="Seaver E.C."/>
            <person name="Weisblat D.A."/>
            <person name="Putnam N.H."/>
            <person name="Grigoriev I.V."/>
            <person name="Rokhsar D.S."/>
        </authorList>
    </citation>
    <scope>NUCLEOTIDE SEQUENCE</scope>
</reference>
<feature type="compositionally biased region" description="Low complexity" evidence="1">
    <location>
        <begin position="132"/>
        <end position="142"/>
    </location>
</feature>
<dbReference type="EnsemblMetazoa" id="HelroT191751">
    <property type="protein sequence ID" value="HelroP191751"/>
    <property type="gene ID" value="HelroG191751"/>
</dbReference>
<accession>T1FT97</accession>
<feature type="compositionally biased region" description="Basic and acidic residues" evidence="1">
    <location>
        <begin position="177"/>
        <end position="203"/>
    </location>
</feature>
<reference evidence="4" key="3">
    <citation type="submission" date="2015-06" db="UniProtKB">
        <authorList>
            <consortium name="EnsemblMetazoa"/>
        </authorList>
    </citation>
    <scope>IDENTIFICATION</scope>
</reference>
<dbReference type="RefSeq" id="XP_009017491.1">
    <property type="nucleotide sequence ID" value="XM_009019243.1"/>
</dbReference>
<sequence length="327" mass="37880">MICRFNNIPFFTMRRALITLGIFAVVFTLYLLVCCLHRRYHLGRRLYHESTTEQMKRSDGFDVYQSKGSKRHQLLRRQLGMSKSEMSKRKNKPDQTPKQSSKNFRTKQFEEATPQQKQIELTELTKETNSAQQLPPSSQQEFEPPPTKHESQAQQSQRPQQQPEEWQKSKSILQNQKQDKKEDHSKAQLDRHSSFYRIREKFAKDKKKQVASQKNSPTNPHPSLRSSISEHNGFFIAKDSQSQASFYSSTSELSGISQPTKKQKRIPFGFSNLFRSSKLKAKNSKIIRDDLGQSVSLTVNPSTRLTQSPTRDVQHSESQNKLHAKPV</sequence>
<organism evidence="4 5">
    <name type="scientific">Helobdella robusta</name>
    <name type="common">Californian leech</name>
    <dbReference type="NCBI Taxonomy" id="6412"/>
    <lineage>
        <taxon>Eukaryota</taxon>
        <taxon>Metazoa</taxon>
        <taxon>Spiralia</taxon>
        <taxon>Lophotrochozoa</taxon>
        <taxon>Annelida</taxon>
        <taxon>Clitellata</taxon>
        <taxon>Hirudinea</taxon>
        <taxon>Rhynchobdellida</taxon>
        <taxon>Glossiphoniidae</taxon>
        <taxon>Helobdella</taxon>
    </lineage>
</organism>
<evidence type="ECO:0000313" key="5">
    <source>
        <dbReference type="Proteomes" id="UP000015101"/>
    </source>
</evidence>
<dbReference type="KEGG" id="hro:HELRODRAFT_191751"/>
<protein>
    <submittedName>
        <fullName evidence="3 4">Uncharacterized protein</fullName>
    </submittedName>
</protein>
<keyword evidence="2" id="KW-0472">Membrane</keyword>
<feature type="compositionally biased region" description="Low complexity" evidence="1">
    <location>
        <begin position="152"/>
        <end position="164"/>
    </location>
</feature>
<feature type="compositionally biased region" description="Polar residues" evidence="1">
    <location>
        <begin position="298"/>
        <end position="311"/>
    </location>
</feature>
<keyword evidence="2" id="KW-1133">Transmembrane helix</keyword>
<feature type="compositionally biased region" description="Basic and acidic residues" evidence="1">
    <location>
        <begin position="85"/>
        <end position="95"/>
    </location>
</feature>